<feature type="compositionally biased region" description="Acidic residues" evidence="1">
    <location>
        <begin position="133"/>
        <end position="143"/>
    </location>
</feature>
<protein>
    <submittedName>
        <fullName evidence="2">Uncharacterized protein</fullName>
    </submittedName>
</protein>
<dbReference type="OrthoDB" id="5339776at2759"/>
<feature type="region of interest" description="Disordered" evidence="1">
    <location>
        <begin position="1"/>
        <end position="24"/>
    </location>
</feature>
<feature type="region of interest" description="Disordered" evidence="1">
    <location>
        <begin position="38"/>
        <end position="68"/>
    </location>
</feature>
<sequence>MERKKRSTTNLANLRLAPLTTPSSEALVDKQVHTSSYIQGKSAPSTPAILHTPSYTGRDGLSPMPRHKSDLALGAVQPRLSRRKAGSRTKAADDEWLLRASASAHALVAESKGQSWRNQSFIQEYGPNTANQVDEEDYDEGYEELAAQGAAKAPRTPSCWGSRYGSRTTSRRGSRRGSMTDANRPDHGPHDSSYVDDNFFHMQPDFVDEDDREDEETVVGKLTSRASFGLGGLVDKFMSLGMFNDHRDDYDFGADDESEGRHSGNAKLPPPPPPPDEEDESRWKEDVAWLLGIAVRAFF</sequence>
<dbReference type="AlphaFoldDB" id="A0A6A7C9E8"/>
<evidence type="ECO:0000313" key="3">
    <source>
        <dbReference type="Proteomes" id="UP000799421"/>
    </source>
</evidence>
<dbReference type="Proteomes" id="UP000799421">
    <property type="component" value="Unassembled WGS sequence"/>
</dbReference>
<dbReference type="Pfam" id="PF13136">
    <property type="entry name" value="DUF3984"/>
    <property type="match status" value="1"/>
</dbReference>
<reference evidence="2" key="1">
    <citation type="journal article" date="2020" name="Stud. Mycol.">
        <title>101 Dothideomycetes genomes: a test case for predicting lifestyles and emergence of pathogens.</title>
        <authorList>
            <person name="Haridas S."/>
            <person name="Albert R."/>
            <person name="Binder M."/>
            <person name="Bloem J."/>
            <person name="Labutti K."/>
            <person name="Salamov A."/>
            <person name="Andreopoulos B."/>
            <person name="Baker S."/>
            <person name="Barry K."/>
            <person name="Bills G."/>
            <person name="Bluhm B."/>
            <person name="Cannon C."/>
            <person name="Castanera R."/>
            <person name="Culley D."/>
            <person name="Daum C."/>
            <person name="Ezra D."/>
            <person name="Gonzalez J."/>
            <person name="Henrissat B."/>
            <person name="Kuo A."/>
            <person name="Liang C."/>
            <person name="Lipzen A."/>
            <person name="Lutzoni F."/>
            <person name="Magnuson J."/>
            <person name="Mondo S."/>
            <person name="Nolan M."/>
            <person name="Ohm R."/>
            <person name="Pangilinan J."/>
            <person name="Park H.-J."/>
            <person name="Ramirez L."/>
            <person name="Alfaro M."/>
            <person name="Sun H."/>
            <person name="Tritt A."/>
            <person name="Yoshinaga Y."/>
            <person name="Zwiers L.-H."/>
            <person name="Turgeon B."/>
            <person name="Goodwin S."/>
            <person name="Spatafora J."/>
            <person name="Crous P."/>
            <person name="Grigoriev I."/>
        </authorList>
    </citation>
    <scope>NUCLEOTIDE SEQUENCE</scope>
    <source>
        <strain evidence="2">CBS 480.64</strain>
    </source>
</reference>
<feature type="region of interest" description="Disordered" evidence="1">
    <location>
        <begin position="126"/>
        <end position="197"/>
    </location>
</feature>
<evidence type="ECO:0000313" key="2">
    <source>
        <dbReference type="EMBL" id="KAF2864144.1"/>
    </source>
</evidence>
<proteinExistence type="predicted"/>
<feature type="region of interest" description="Disordered" evidence="1">
    <location>
        <begin position="248"/>
        <end position="283"/>
    </location>
</feature>
<dbReference type="InterPro" id="IPR025040">
    <property type="entry name" value="DUF3984"/>
</dbReference>
<keyword evidence="3" id="KW-1185">Reference proteome</keyword>
<evidence type="ECO:0000256" key="1">
    <source>
        <dbReference type="SAM" id="MobiDB-lite"/>
    </source>
</evidence>
<accession>A0A6A7C9E8</accession>
<organism evidence="2 3">
    <name type="scientific">Piedraia hortae CBS 480.64</name>
    <dbReference type="NCBI Taxonomy" id="1314780"/>
    <lineage>
        <taxon>Eukaryota</taxon>
        <taxon>Fungi</taxon>
        <taxon>Dikarya</taxon>
        <taxon>Ascomycota</taxon>
        <taxon>Pezizomycotina</taxon>
        <taxon>Dothideomycetes</taxon>
        <taxon>Dothideomycetidae</taxon>
        <taxon>Capnodiales</taxon>
        <taxon>Piedraiaceae</taxon>
        <taxon>Piedraia</taxon>
    </lineage>
</organism>
<name>A0A6A7C9E8_9PEZI</name>
<gene>
    <name evidence="2" type="ORF">K470DRAFT_267622</name>
</gene>
<dbReference type="EMBL" id="MU005958">
    <property type="protein sequence ID" value="KAF2864144.1"/>
    <property type="molecule type" value="Genomic_DNA"/>
</dbReference>